<feature type="coiled-coil region" evidence="6">
    <location>
        <begin position="306"/>
        <end position="333"/>
    </location>
</feature>
<feature type="domain" description="RecJ OB" evidence="9">
    <location>
        <begin position="467"/>
        <end position="568"/>
    </location>
</feature>
<evidence type="ECO:0000259" key="8">
    <source>
        <dbReference type="Pfam" id="PF02272"/>
    </source>
</evidence>
<evidence type="ECO:0000259" key="7">
    <source>
        <dbReference type="Pfam" id="PF01368"/>
    </source>
</evidence>
<dbReference type="GO" id="GO:0006310">
    <property type="term" value="P:DNA recombination"/>
    <property type="evidence" value="ECO:0007669"/>
    <property type="project" value="InterPro"/>
</dbReference>
<feature type="domain" description="DHHA1" evidence="8">
    <location>
        <begin position="356"/>
        <end position="452"/>
    </location>
</feature>
<dbReference type="SUPFAM" id="SSF64182">
    <property type="entry name" value="DHH phosphoesterases"/>
    <property type="match status" value="1"/>
</dbReference>
<evidence type="ECO:0000259" key="9">
    <source>
        <dbReference type="Pfam" id="PF17768"/>
    </source>
</evidence>
<evidence type="ECO:0000256" key="2">
    <source>
        <dbReference type="ARBA" id="ARBA00019841"/>
    </source>
</evidence>
<reference evidence="10 11" key="1">
    <citation type="submission" date="2017-08" db="EMBL/GenBank/DDBJ databases">
        <title>Halovibrio sewagensis sp. nov., isolated from wastewater of high salinity.</title>
        <authorList>
            <person name="Dong X."/>
            <person name="Zhang G."/>
        </authorList>
    </citation>
    <scope>NUCLEOTIDE SEQUENCE [LARGE SCALE GENOMIC DNA]</scope>
    <source>
        <strain evidence="10 11">YL5-2</strain>
    </source>
</reference>
<sequence>MQQTIVRRAGAGGDALASAGLHPLLRRLYAARGVTDASQLDYGLASLARPEGFLGMETAASTLANAVMQGQRITIVGDFDADGATSTALAVLALTRFGAHQVDYRVPSRFTDGYGLTPGIIDQLAQEGSLPDLILTVDNGIAAHEGVARAGEKGVRVVVTDHHLPGETLPRAEAIVNPNQPGCGFPTGNTAGVTVTFYVMSALRRHLEAAGWFAQAPPAMAEYLDLVALGTVADVVPLDHNNRTLVAQGLRRIRAGRTRPGIRALLELAGREADALEATDLGFVLGPRLNAAGRLDDMAVGIECLLVEDETEAQRLASELDRLNRERRTIESDMRGEAESALARLHLDEGELPPVLCLHDEQWHEGVIGLLASRIRERFHRPVIAFARGGEGLLKGSARSVPGLHIRDLIAELDARHPGLLNRYGGHAMAAGMTLTDSGVDQFREAVTELVRERVEPELLRPEILSDGELEPHWLTLETAHLLSSGGPWGQGFPEPVFDGEFELLEQRIVGERHLKLQIGVPGWNTPLDGIAFNIDTDQWPCECRRARLAYQLDANRFRGRERLQLRVLHLEPL</sequence>
<dbReference type="OrthoDB" id="9809852at2"/>
<evidence type="ECO:0000256" key="6">
    <source>
        <dbReference type="SAM" id="Coils"/>
    </source>
</evidence>
<dbReference type="InterPro" id="IPR003156">
    <property type="entry name" value="DHHA1_dom"/>
</dbReference>
<dbReference type="InterPro" id="IPR038763">
    <property type="entry name" value="DHH_sf"/>
</dbReference>
<dbReference type="Pfam" id="PF02272">
    <property type="entry name" value="DHHA1"/>
    <property type="match status" value="1"/>
</dbReference>
<dbReference type="EMBL" id="NSKD01000004">
    <property type="protein sequence ID" value="PAU80073.1"/>
    <property type="molecule type" value="Genomic_DNA"/>
</dbReference>
<dbReference type="InterPro" id="IPR001667">
    <property type="entry name" value="DDH_dom"/>
</dbReference>
<dbReference type="PANTHER" id="PTHR30255">
    <property type="entry name" value="SINGLE-STRANDED-DNA-SPECIFIC EXONUCLEASE RECJ"/>
    <property type="match status" value="1"/>
</dbReference>
<dbReference type="GO" id="GO:0006281">
    <property type="term" value="P:DNA repair"/>
    <property type="evidence" value="ECO:0007669"/>
    <property type="project" value="InterPro"/>
</dbReference>
<evidence type="ECO:0000313" key="11">
    <source>
        <dbReference type="Proteomes" id="UP000218896"/>
    </source>
</evidence>
<name>A0A2A2F6A1_9GAMM</name>
<accession>A0A2A2F6A1</accession>
<dbReference type="NCBIfam" id="TIGR00644">
    <property type="entry name" value="recJ"/>
    <property type="match status" value="1"/>
</dbReference>
<dbReference type="PANTHER" id="PTHR30255:SF2">
    <property type="entry name" value="SINGLE-STRANDED-DNA-SPECIFIC EXONUCLEASE RECJ"/>
    <property type="match status" value="1"/>
</dbReference>
<keyword evidence="4" id="KW-0378">Hydrolase</keyword>
<dbReference type="RefSeq" id="WP_095617693.1">
    <property type="nucleotide sequence ID" value="NZ_NSKD01000004.1"/>
</dbReference>
<evidence type="ECO:0000256" key="5">
    <source>
        <dbReference type="ARBA" id="ARBA00022839"/>
    </source>
</evidence>
<dbReference type="FunFam" id="3.90.1640.30:FF:000001">
    <property type="entry name" value="Single-stranded-DNA-specific exonuclease RecJ"/>
    <property type="match status" value="1"/>
</dbReference>
<dbReference type="InterPro" id="IPR004610">
    <property type="entry name" value="RecJ"/>
</dbReference>
<keyword evidence="11" id="KW-1185">Reference proteome</keyword>
<keyword evidence="6" id="KW-0175">Coiled coil</keyword>
<keyword evidence="5 10" id="KW-0269">Exonuclease</keyword>
<dbReference type="Gene3D" id="3.90.1640.30">
    <property type="match status" value="1"/>
</dbReference>
<organism evidence="10 11">
    <name type="scientific">Halovibrio salipaludis</name>
    <dbReference type="NCBI Taxonomy" id="2032626"/>
    <lineage>
        <taxon>Bacteria</taxon>
        <taxon>Pseudomonadati</taxon>
        <taxon>Pseudomonadota</taxon>
        <taxon>Gammaproteobacteria</taxon>
        <taxon>Oceanospirillales</taxon>
        <taxon>Halomonadaceae</taxon>
        <taxon>Halovibrio</taxon>
    </lineage>
</organism>
<dbReference type="InterPro" id="IPR051673">
    <property type="entry name" value="SSDNA_exonuclease_RecJ"/>
</dbReference>
<gene>
    <name evidence="10" type="primary">recJ</name>
    <name evidence="10" type="ORF">CK501_10495</name>
</gene>
<evidence type="ECO:0000256" key="3">
    <source>
        <dbReference type="ARBA" id="ARBA00022722"/>
    </source>
</evidence>
<dbReference type="InterPro" id="IPR041122">
    <property type="entry name" value="RecJ_OB"/>
</dbReference>
<evidence type="ECO:0000313" key="10">
    <source>
        <dbReference type="EMBL" id="PAU80073.1"/>
    </source>
</evidence>
<dbReference type="GO" id="GO:0008409">
    <property type="term" value="F:5'-3' exonuclease activity"/>
    <property type="evidence" value="ECO:0007669"/>
    <property type="project" value="InterPro"/>
</dbReference>
<comment type="caution">
    <text evidence="10">The sequence shown here is derived from an EMBL/GenBank/DDBJ whole genome shotgun (WGS) entry which is preliminary data.</text>
</comment>
<dbReference type="GO" id="GO:0003676">
    <property type="term" value="F:nucleic acid binding"/>
    <property type="evidence" value="ECO:0007669"/>
    <property type="project" value="InterPro"/>
</dbReference>
<feature type="domain" description="DDH" evidence="7">
    <location>
        <begin position="72"/>
        <end position="231"/>
    </location>
</feature>
<dbReference type="Gene3D" id="3.10.310.30">
    <property type="match status" value="1"/>
</dbReference>
<comment type="similarity">
    <text evidence="1">Belongs to the RecJ family.</text>
</comment>
<evidence type="ECO:0000256" key="4">
    <source>
        <dbReference type="ARBA" id="ARBA00022801"/>
    </source>
</evidence>
<keyword evidence="3" id="KW-0540">Nuclease</keyword>
<dbReference type="Pfam" id="PF01368">
    <property type="entry name" value="DHH"/>
    <property type="match status" value="1"/>
</dbReference>
<dbReference type="Proteomes" id="UP000218896">
    <property type="component" value="Unassembled WGS sequence"/>
</dbReference>
<dbReference type="Pfam" id="PF17768">
    <property type="entry name" value="RecJ_OB"/>
    <property type="match status" value="1"/>
</dbReference>
<dbReference type="AlphaFoldDB" id="A0A2A2F6A1"/>
<proteinExistence type="inferred from homology"/>
<evidence type="ECO:0000256" key="1">
    <source>
        <dbReference type="ARBA" id="ARBA00005915"/>
    </source>
</evidence>
<protein>
    <recommendedName>
        <fullName evidence="2">Single-stranded-DNA-specific exonuclease RecJ</fullName>
    </recommendedName>
</protein>